<evidence type="ECO:0000313" key="3">
    <source>
        <dbReference type="Proteomes" id="UP000526003"/>
    </source>
</evidence>
<keyword evidence="1" id="KW-0472">Membrane</keyword>
<protein>
    <submittedName>
        <fullName evidence="2">Uncharacterized protein</fullName>
    </submittedName>
</protein>
<keyword evidence="1" id="KW-0812">Transmembrane</keyword>
<dbReference type="RefSeq" id="WP_185818136.1">
    <property type="nucleotide sequence ID" value="NZ_JACMYG010000005.1"/>
</dbReference>
<dbReference type="Proteomes" id="UP000526003">
    <property type="component" value="Unassembled WGS sequence"/>
</dbReference>
<feature type="transmembrane region" description="Helical" evidence="1">
    <location>
        <begin position="6"/>
        <end position="31"/>
    </location>
</feature>
<proteinExistence type="predicted"/>
<reference evidence="2 3" key="1">
    <citation type="submission" date="2020-08" db="EMBL/GenBank/DDBJ databases">
        <title>Pseudomonas sp. nov.</title>
        <authorList>
            <person name="Gieschler S."/>
            <person name="Fiedler G."/>
            <person name="Brinks E."/>
            <person name="Boehnlein C."/>
            <person name="Franz C.M.A.P."/>
            <person name="Kabisch J."/>
        </authorList>
    </citation>
    <scope>NUCLEOTIDE SEQUENCE [LARGE SCALE GENOMIC DNA]</scope>
    <source>
        <strain evidence="2 3">MBT-1</strain>
    </source>
</reference>
<sequence>MNTAELVVGSLCGLVLLGLSTCIGIALYLGYTKTEAMAAYFQNSSSLITVATHKHTGPWGKLQLVGGIASAVTFPCFFLKHGLVSAEDISNFPLPLRRKRVALQWSIVGLIVTQALLVALWDLGLLK</sequence>
<organism evidence="2 3">
    <name type="scientific">Pseudomonas kielensis</name>
    <dbReference type="NCBI Taxonomy" id="2762577"/>
    <lineage>
        <taxon>Bacteria</taxon>
        <taxon>Pseudomonadati</taxon>
        <taxon>Pseudomonadota</taxon>
        <taxon>Gammaproteobacteria</taxon>
        <taxon>Pseudomonadales</taxon>
        <taxon>Pseudomonadaceae</taxon>
        <taxon>Pseudomonas</taxon>
    </lineage>
</organism>
<gene>
    <name evidence="2" type="ORF">H7995_06410</name>
</gene>
<evidence type="ECO:0000313" key="2">
    <source>
        <dbReference type="EMBL" id="MBC2689433.1"/>
    </source>
</evidence>
<evidence type="ECO:0000256" key="1">
    <source>
        <dbReference type="SAM" id="Phobius"/>
    </source>
</evidence>
<dbReference type="EMBL" id="JACMYG010000005">
    <property type="protein sequence ID" value="MBC2689433.1"/>
    <property type="molecule type" value="Genomic_DNA"/>
</dbReference>
<accession>A0A7X1GD67</accession>
<name>A0A7X1GD67_9PSED</name>
<keyword evidence="3" id="KW-1185">Reference proteome</keyword>
<keyword evidence="1" id="KW-1133">Transmembrane helix</keyword>
<dbReference type="AlphaFoldDB" id="A0A7X1GD67"/>
<feature type="transmembrane region" description="Helical" evidence="1">
    <location>
        <begin position="101"/>
        <end position="121"/>
    </location>
</feature>
<comment type="caution">
    <text evidence="2">The sequence shown here is derived from an EMBL/GenBank/DDBJ whole genome shotgun (WGS) entry which is preliminary data.</text>
</comment>